<keyword evidence="5" id="KW-0812">Transmembrane</keyword>
<dbReference type="SUPFAM" id="SSF53720">
    <property type="entry name" value="ALDH-like"/>
    <property type="match status" value="1"/>
</dbReference>
<feature type="transmembrane region" description="Helical" evidence="5">
    <location>
        <begin position="21"/>
        <end position="40"/>
    </location>
</feature>
<evidence type="ECO:0000313" key="8">
    <source>
        <dbReference type="Proteomes" id="UP000247498"/>
    </source>
</evidence>
<dbReference type="Pfam" id="PF00171">
    <property type="entry name" value="Aldedh"/>
    <property type="match status" value="1"/>
</dbReference>
<dbReference type="STRING" id="307507.A0A2V0P1S1"/>
<dbReference type="GO" id="GO:0016620">
    <property type="term" value="F:oxidoreductase activity, acting on the aldehyde or oxo group of donors, NAD or NADP as acceptor"/>
    <property type="evidence" value="ECO:0007669"/>
    <property type="project" value="InterPro"/>
</dbReference>
<dbReference type="InterPro" id="IPR016163">
    <property type="entry name" value="Ald_DH_C"/>
</dbReference>
<evidence type="ECO:0000256" key="5">
    <source>
        <dbReference type="SAM" id="Phobius"/>
    </source>
</evidence>
<dbReference type="InterPro" id="IPR015590">
    <property type="entry name" value="Aldehyde_DH_dom"/>
</dbReference>
<comment type="caution">
    <text evidence="7">The sequence shown here is derived from an EMBL/GenBank/DDBJ whole genome shotgun (WGS) entry which is preliminary data.</text>
</comment>
<evidence type="ECO:0000313" key="7">
    <source>
        <dbReference type="EMBL" id="GBF92872.1"/>
    </source>
</evidence>
<keyword evidence="5" id="KW-1133">Transmembrane helix</keyword>
<dbReference type="OrthoDB" id="310895at2759"/>
<dbReference type="InParanoid" id="A0A2V0P1S1"/>
<comment type="similarity">
    <text evidence="1 4">Belongs to the aldehyde dehydrogenase family.</text>
</comment>
<evidence type="ECO:0000259" key="6">
    <source>
        <dbReference type="Pfam" id="PF00171"/>
    </source>
</evidence>
<evidence type="ECO:0000256" key="1">
    <source>
        <dbReference type="ARBA" id="ARBA00009986"/>
    </source>
</evidence>
<dbReference type="InterPro" id="IPR016161">
    <property type="entry name" value="Ald_DH/histidinol_DH"/>
</dbReference>
<dbReference type="InterPro" id="IPR029510">
    <property type="entry name" value="Ald_DH_CS_GLU"/>
</dbReference>
<keyword evidence="8" id="KW-1185">Reference proteome</keyword>
<dbReference type="InterPro" id="IPR016162">
    <property type="entry name" value="Ald_DH_N"/>
</dbReference>
<feature type="domain" description="Aldehyde dehydrogenase" evidence="6">
    <location>
        <begin position="78"/>
        <end position="540"/>
    </location>
</feature>
<dbReference type="FunCoup" id="A0A2V0P1S1">
    <property type="interactions" value="1400"/>
</dbReference>
<evidence type="ECO:0000256" key="2">
    <source>
        <dbReference type="ARBA" id="ARBA00023002"/>
    </source>
</evidence>
<reference evidence="7 8" key="1">
    <citation type="journal article" date="2018" name="Sci. Rep.">
        <title>Raphidocelis subcapitata (=Pseudokirchneriella subcapitata) provides an insight into genome evolution and environmental adaptations in the Sphaeropleales.</title>
        <authorList>
            <person name="Suzuki S."/>
            <person name="Yamaguchi H."/>
            <person name="Nakajima N."/>
            <person name="Kawachi M."/>
        </authorList>
    </citation>
    <scope>NUCLEOTIDE SEQUENCE [LARGE SCALE GENOMIC DNA]</scope>
    <source>
        <strain evidence="7 8">NIES-35</strain>
    </source>
</reference>
<feature type="active site" evidence="3">
    <location>
        <position position="313"/>
    </location>
</feature>
<dbReference type="Proteomes" id="UP000247498">
    <property type="component" value="Unassembled WGS sequence"/>
</dbReference>
<keyword evidence="2 4" id="KW-0560">Oxidoreductase</keyword>
<dbReference type="Gene3D" id="3.40.605.10">
    <property type="entry name" value="Aldehyde Dehydrogenase, Chain A, domain 1"/>
    <property type="match status" value="1"/>
</dbReference>
<evidence type="ECO:0000256" key="3">
    <source>
        <dbReference type="PROSITE-ProRule" id="PRU10007"/>
    </source>
</evidence>
<proteinExistence type="inferred from homology"/>
<dbReference type="FunFam" id="3.40.309.10:FF:000009">
    <property type="entry name" value="Aldehyde dehydrogenase A"/>
    <property type="match status" value="1"/>
</dbReference>
<organism evidence="7 8">
    <name type="scientific">Raphidocelis subcapitata</name>
    <dbReference type="NCBI Taxonomy" id="307507"/>
    <lineage>
        <taxon>Eukaryota</taxon>
        <taxon>Viridiplantae</taxon>
        <taxon>Chlorophyta</taxon>
        <taxon>core chlorophytes</taxon>
        <taxon>Chlorophyceae</taxon>
        <taxon>CS clade</taxon>
        <taxon>Sphaeropleales</taxon>
        <taxon>Selenastraceae</taxon>
        <taxon>Raphidocelis</taxon>
    </lineage>
</organism>
<protein>
    <submittedName>
        <fullName evidence="7">Aldehyde dehydrogenase</fullName>
    </submittedName>
</protein>
<dbReference type="PANTHER" id="PTHR11699">
    <property type="entry name" value="ALDEHYDE DEHYDROGENASE-RELATED"/>
    <property type="match status" value="1"/>
</dbReference>
<dbReference type="PROSITE" id="PS00687">
    <property type="entry name" value="ALDEHYDE_DEHYDR_GLU"/>
    <property type="match status" value="1"/>
</dbReference>
<evidence type="ECO:0000256" key="4">
    <source>
        <dbReference type="RuleBase" id="RU003345"/>
    </source>
</evidence>
<dbReference type="Gene3D" id="3.40.309.10">
    <property type="entry name" value="Aldehyde Dehydrogenase, Chain A, domain 2"/>
    <property type="match status" value="1"/>
</dbReference>
<keyword evidence="5" id="KW-0472">Membrane</keyword>
<sequence>MEAARAALEALRARVEAVQPDLLVAAGALLAAIVVLYLLFDTLSYAAIPSLEVPLKQEELAEELEAPVYTPPKSLPKDKIPCYDPGTMQLLGYAKAMTPEEVRAAIAKAKEASKVWRHSSFAQRRLLLRILLKYIINHQEQICRVSSRDSGKTPLEAVLGEIIVTAEKLRWLIAEGEEALKPQRRSAGVMAFYKSARVEYVPVGVVGAIVPWNWPFHNIINPISAATFAGNAIVIKVSEHASWCIDYYARIVDAALAAAGAPPGLVQFVTGYGDAGAALVAGGVDKIVFVGSTEVGSKVMAAAAPRVTPVTLELGGKDAFVVCGDADLAQVVPIAVKAAFLNCGQNCASGERYIVERSVHDKFCAGVAEVARVMRQGPALGHGPVDAGAMCMPGSVEKVHRLVTDAQSKGARVLAGGAPPAGAAGQFYPPTVVTGVTPEMAIWHEEVFGPVMVVVPFDSDDEAVALANDCEFGLGSSVFSGSTRRARAIAARLEAGMTSINDFNATYMCQSLPFGGVKMSGFGRFGGVEGLRALCVPKAVAEDAYPFIKTTIPAPWLPPVGPVAQPFAVALTTMFYGPCFAVKARGLAALLRCLVAPGGGGKAKAA</sequence>
<name>A0A2V0P1S1_9CHLO</name>
<dbReference type="AlphaFoldDB" id="A0A2V0P1S1"/>
<accession>A0A2V0P1S1</accession>
<gene>
    <name evidence="7" type="ORF">Rsub_05491</name>
</gene>
<dbReference type="EMBL" id="BDRX01000035">
    <property type="protein sequence ID" value="GBF92872.1"/>
    <property type="molecule type" value="Genomic_DNA"/>
</dbReference>